<gene>
    <name evidence="1" type="ORF">HU722_20820</name>
</gene>
<organism evidence="1">
    <name type="scientific">Pseudomonas tritici</name>
    <dbReference type="NCBI Taxonomy" id="2745518"/>
    <lineage>
        <taxon>Bacteria</taxon>
        <taxon>Pseudomonadati</taxon>
        <taxon>Pseudomonadota</taxon>
        <taxon>Gammaproteobacteria</taxon>
        <taxon>Pseudomonadales</taxon>
        <taxon>Pseudomonadaceae</taxon>
        <taxon>Pseudomonas</taxon>
    </lineage>
</organism>
<comment type="caution">
    <text evidence="1">The sequence shown here is derived from an EMBL/GenBank/DDBJ whole genome shotgun (WGS) entry which is preliminary data.</text>
</comment>
<protein>
    <submittedName>
        <fullName evidence="1">Uncharacterized protein</fullName>
    </submittedName>
</protein>
<reference evidence="1" key="1">
    <citation type="journal article" date="2020" name="Microorganisms">
        <title>Reliable Identification of Environmental Pseudomonas Isolates Using the rpoD Gene.</title>
        <authorList>
            <consortium name="The Broad Institute Genome Sequencing Platform"/>
            <person name="Girard L."/>
            <person name="Lood C."/>
            <person name="Rokni-Zadeh H."/>
            <person name="van Noort V."/>
            <person name="Lavigne R."/>
            <person name="De Mot R."/>
        </authorList>
    </citation>
    <scope>NUCLEOTIDE SEQUENCE [LARGE SCALE GENOMIC DNA]</scope>
    <source>
        <strain evidence="1">SWRI145</strain>
    </source>
</reference>
<dbReference type="AlphaFoldDB" id="A0A8H9YU68"/>
<name>A0A8H9YU68_9PSED</name>
<proteinExistence type="predicted"/>
<evidence type="ECO:0000313" key="1">
    <source>
        <dbReference type="EMBL" id="MBC3293967.1"/>
    </source>
</evidence>
<sequence>MALAYRTTVSTAPHCISAVLQIESPERDIHAAEKGDDFIDQFHVGILFLI</sequence>
<dbReference type="EMBL" id="JABWQF010000012">
    <property type="protein sequence ID" value="MBC3293967.1"/>
    <property type="molecule type" value="Genomic_DNA"/>
</dbReference>
<accession>A0A8H9YU68</accession>